<evidence type="ECO:0000256" key="1">
    <source>
        <dbReference type="ARBA" id="ARBA00022473"/>
    </source>
</evidence>
<dbReference type="SMART" id="SM00225">
    <property type="entry name" value="BTB"/>
    <property type="match status" value="1"/>
</dbReference>
<feature type="domain" description="BTB" evidence="7">
    <location>
        <begin position="31"/>
        <end position="96"/>
    </location>
</feature>
<comment type="function">
    <text evidence="5">Putative transcription factor required for axon growth and guidance in the central and peripheral nervous systems. Repels CNS axons away from the midline by promoting the expression of the midline repellent sli and its receptor robo.</text>
</comment>
<dbReference type="EMBL" id="LR899901">
    <property type="protein sequence ID" value="CAD7243191.1"/>
    <property type="molecule type" value="Genomic_DNA"/>
</dbReference>
<dbReference type="GO" id="GO:0008406">
    <property type="term" value="P:gonad development"/>
    <property type="evidence" value="ECO:0007669"/>
    <property type="project" value="UniProtKB-ARBA"/>
</dbReference>
<feature type="compositionally biased region" description="Acidic residues" evidence="6">
    <location>
        <begin position="196"/>
        <end position="207"/>
    </location>
</feature>
<dbReference type="PANTHER" id="PTHR23110:SF111">
    <property type="entry name" value="LONGITUDINALS LACKING PROTEIN, ISOFORMS F_I_K_T"/>
    <property type="match status" value="1"/>
</dbReference>
<dbReference type="InterPro" id="IPR051095">
    <property type="entry name" value="Dros_DevTransReg"/>
</dbReference>
<dbReference type="Pfam" id="PF00651">
    <property type="entry name" value="BTB"/>
    <property type="match status" value="1"/>
</dbReference>
<dbReference type="SUPFAM" id="SSF54695">
    <property type="entry name" value="POZ domain"/>
    <property type="match status" value="1"/>
</dbReference>
<keyword evidence="3" id="KW-0524">Neurogenesis</keyword>
<dbReference type="GO" id="GO:0007464">
    <property type="term" value="P:R3/R4 cell fate commitment"/>
    <property type="evidence" value="ECO:0007669"/>
    <property type="project" value="UniProtKB-ARBA"/>
</dbReference>
<keyword evidence="1" id="KW-0217">Developmental protein</keyword>
<accession>A0A7R9A024</accession>
<reference evidence="8" key="1">
    <citation type="submission" date="2020-11" db="EMBL/GenBank/DDBJ databases">
        <authorList>
            <person name="Tran Van P."/>
        </authorList>
    </citation>
    <scope>NUCLEOTIDE SEQUENCE</scope>
</reference>
<dbReference type="GO" id="GO:0035167">
    <property type="term" value="P:larval lymph gland hemopoiesis"/>
    <property type="evidence" value="ECO:0007669"/>
    <property type="project" value="UniProtKB-ARBA"/>
</dbReference>
<dbReference type="GO" id="GO:0045467">
    <property type="term" value="P:R7 cell development"/>
    <property type="evidence" value="ECO:0007669"/>
    <property type="project" value="UniProtKB-ARBA"/>
</dbReference>
<evidence type="ECO:0000259" key="7">
    <source>
        <dbReference type="PROSITE" id="PS50097"/>
    </source>
</evidence>
<dbReference type="GO" id="GO:0016199">
    <property type="term" value="P:axon midline choice point recognition"/>
    <property type="evidence" value="ECO:0007669"/>
    <property type="project" value="UniProtKB-ARBA"/>
</dbReference>
<keyword evidence="2" id="KW-0221">Differentiation</keyword>
<dbReference type="AlphaFoldDB" id="A0A7R9A024"/>
<dbReference type="InterPro" id="IPR013087">
    <property type="entry name" value="Znf_C2H2_type"/>
</dbReference>
<keyword evidence="4" id="KW-0539">Nucleus</keyword>
<dbReference type="Proteomes" id="UP000677054">
    <property type="component" value="Unassembled WGS sequence"/>
</dbReference>
<dbReference type="GO" id="GO:0048813">
    <property type="term" value="P:dendrite morphogenesis"/>
    <property type="evidence" value="ECO:0007669"/>
    <property type="project" value="UniProtKB-ARBA"/>
</dbReference>
<keyword evidence="9" id="KW-1185">Reference proteome</keyword>
<evidence type="ECO:0000256" key="2">
    <source>
        <dbReference type="ARBA" id="ARBA00022782"/>
    </source>
</evidence>
<organism evidence="8">
    <name type="scientific">Darwinula stevensoni</name>
    <dbReference type="NCBI Taxonomy" id="69355"/>
    <lineage>
        <taxon>Eukaryota</taxon>
        <taxon>Metazoa</taxon>
        <taxon>Ecdysozoa</taxon>
        <taxon>Arthropoda</taxon>
        <taxon>Crustacea</taxon>
        <taxon>Oligostraca</taxon>
        <taxon>Ostracoda</taxon>
        <taxon>Podocopa</taxon>
        <taxon>Podocopida</taxon>
        <taxon>Darwinulocopina</taxon>
        <taxon>Darwinuloidea</taxon>
        <taxon>Darwinulidae</taxon>
        <taxon>Darwinula</taxon>
    </lineage>
</organism>
<evidence type="ECO:0000256" key="3">
    <source>
        <dbReference type="ARBA" id="ARBA00022902"/>
    </source>
</evidence>
<dbReference type="GO" id="GO:0006357">
    <property type="term" value="P:regulation of transcription by RNA polymerase II"/>
    <property type="evidence" value="ECO:0007669"/>
    <property type="project" value="TreeGrafter"/>
</dbReference>
<evidence type="ECO:0000256" key="6">
    <source>
        <dbReference type="SAM" id="MobiDB-lite"/>
    </source>
</evidence>
<dbReference type="GO" id="GO:0045476">
    <property type="term" value="P:nurse cell apoptotic process"/>
    <property type="evidence" value="ECO:0007669"/>
    <property type="project" value="UniProtKB-ARBA"/>
</dbReference>
<feature type="region of interest" description="Disordered" evidence="6">
    <location>
        <begin position="117"/>
        <end position="238"/>
    </location>
</feature>
<dbReference type="PROSITE" id="PS00028">
    <property type="entry name" value="ZINC_FINGER_C2H2_1"/>
    <property type="match status" value="1"/>
</dbReference>
<sequence>MEQQRFCLRWNSFHETMASAFGELRNDEEFVDVTIACGGQHFKAHKVVLSACSQYFRQLFKSNPCQHPIVFMRDITPSELSALLQFMYNGQASIEQEKLPQLLQAAEALQVKGLAEISQQQDRDLDDPPSVSRPNSVNIDVPEADHSRSASPTNKRKKQLPLLQSILSERPTGGDRTQSNGMADLSKGAMGNADQVDSDENEDMSEPDDSRYESGEDSLLPSRMVEVSSSEQRTPLLPPLTPVSALESGFLSAATKLQAVASALSQESHMQSNSLSLLTPAITISDIGGGSGGGDMAPRKLAFHEPRPCPVCLRIYRDAATLRTHTAIMHTEGQTPFYCSCGAPFGTKYEMYIHKKNGHKSH</sequence>
<dbReference type="OrthoDB" id="6331085at2759"/>
<evidence type="ECO:0000313" key="8">
    <source>
        <dbReference type="EMBL" id="CAD7243191.1"/>
    </source>
</evidence>
<dbReference type="GO" id="GO:0007526">
    <property type="term" value="P:larval somatic muscle development"/>
    <property type="evidence" value="ECO:0007669"/>
    <property type="project" value="UniProtKB-ARBA"/>
</dbReference>
<gene>
    <name evidence="8" type="ORF">DSTB1V02_LOCUS3124</name>
</gene>
<dbReference type="CDD" id="cd18315">
    <property type="entry name" value="BTB_POZ_BAB-like"/>
    <property type="match status" value="1"/>
</dbReference>
<dbReference type="PANTHER" id="PTHR23110">
    <property type="entry name" value="BTB DOMAIN TRANSCRIPTION FACTOR"/>
    <property type="match status" value="1"/>
</dbReference>
<evidence type="ECO:0000313" key="9">
    <source>
        <dbReference type="Proteomes" id="UP000677054"/>
    </source>
</evidence>
<dbReference type="InterPro" id="IPR000210">
    <property type="entry name" value="BTB/POZ_dom"/>
</dbReference>
<dbReference type="Gene3D" id="3.30.160.60">
    <property type="entry name" value="Classic Zinc Finger"/>
    <property type="match status" value="1"/>
</dbReference>
<protein>
    <recommendedName>
        <fullName evidence="7">BTB domain-containing protein</fullName>
    </recommendedName>
</protein>
<evidence type="ECO:0000256" key="4">
    <source>
        <dbReference type="ARBA" id="ARBA00023242"/>
    </source>
</evidence>
<name>A0A7R9A024_9CRUS</name>
<dbReference type="Gene3D" id="3.30.710.10">
    <property type="entry name" value="Potassium Channel Kv1.1, Chain A"/>
    <property type="match status" value="1"/>
</dbReference>
<dbReference type="PROSITE" id="PS50097">
    <property type="entry name" value="BTB"/>
    <property type="match status" value="1"/>
</dbReference>
<dbReference type="GO" id="GO:0005634">
    <property type="term" value="C:nucleus"/>
    <property type="evidence" value="ECO:0007669"/>
    <property type="project" value="TreeGrafter"/>
</dbReference>
<dbReference type="InterPro" id="IPR011333">
    <property type="entry name" value="SKP1/BTB/POZ_sf"/>
</dbReference>
<dbReference type="EMBL" id="CAJPEV010000384">
    <property type="protein sequence ID" value="CAG0884699.1"/>
    <property type="molecule type" value="Genomic_DNA"/>
</dbReference>
<evidence type="ECO:0000256" key="5">
    <source>
        <dbReference type="ARBA" id="ARBA00037382"/>
    </source>
</evidence>
<proteinExistence type="predicted"/>